<keyword evidence="7" id="KW-0325">Glycoprotein</keyword>
<gene>
    <name evidence="10" type="primary">LOC110744611</name>
</gene>
<dbReference type="GO" id="GO:0004674">
    <property type="term" value="F:protein serine/threonine kinase activity"/>
    <property type="evidence" value="ECO:0007669"/>
    <property type="project" value="UniProtKB-KW"/>
</dbReference>
<evidence type="ECO:0000256" key="1">
    <source>
        <dbReference type="ARBA" id="ARBA00004479"/>
    </source>
</evidence>
<keyword evidence="2" id="KW-0418">Kinase</keyword>
<dbReference type="GO" id="GO:0030247">
    <property type="term" value="F:polysaccharide binding"/>
    <property type="evidence" value="ECO:0007669"/>
    <property type="project" value="InterPro"/>
</dbReference>
<keyword evidence="6" id="KW-0472">Membrane</keyword>
<evidence type="ECO:0000256" key="2">
    <source>
        <dbReference type="ARBA" id="ARBA00022527"/>
    </source>
</evidence>
<dbReference type="InterPro" id="IPR000719">
    <property type="entry name" value="Prot_kinase_dom"/>
</dbReference>
<keyword evidence="2" id="KW-0723">Serine/threonine-protein kinase</keyword>
<keyword evidence="3" id="KW-0812">Transmembrane</keyword>
<evidence type="ECO:0000256" key="7">
    <source>
        <dbReference type="ARBA" id="ARBA00023180"/>
    </source>
</evidence>
<name>A0A6P5RHH8_PRUAV</name>
<evidence type="ECO:0000313" key="9">
    <source>
        <dbReference type="Proteomes" id="UP000515124"/>
    </source>
</evidence>
<organism evidence="9 10">
    <name type="scientific">Prunus avium</name>
    <name type="common">Cherry</name>
    <name type="synonym">Cerasus avium</name>
    <dbReference type="NCBI Taxonomy" id="42229"/>
    <lineage>
        <taxon>Eukaryota</taxon>
        <taxon>Viridiplantae</taxon>
        <taxon>Streptophyta</taxon>
        <taxon>Embryophyta</taxon>
        <taxon>Tracheophyta</taxon>
        <taxon>Spermatophyta</taxon>
        <taxon>Magnoliopsida</taxon>
        <taxon>eudicotyledons</taxon>
        <taxon>Gunneridae</taxon>
        <taxon>Pentapetalae</taxon>
        <taxon>rosids</taxon>
        <taxon>fabids</taxon>
        <taxon>Rosales</taxon>
        <taxon>Rosaceae</taxon>
        <taxon>Amygdaloideae</taxon>
        <taxon>Amygdaleae</taxon>
        <taxon>Prunus</taxon>
    </lineage>
</organism>
<dbReference type="PANTHER" id="PTHR27009">
    <property type="entry name" value="RUST RESISTANCE KINASE LR10-RELATED"/>
    <property type="match status" value="1"/>
</dbReference>
<keyword evidence="4" id="KW-0732">Signal</keyword>
<evidence type="ECO:0000256" key="4">
    <source>
        <dbReference type="ARBA" id="ARBA00022729"/>
    </source>
</evidence>
<dbReference type="InterPro" id="IPR011009">
    <property type="entry name" value="Kinase-like_dom_sf"/>
</dbReference>
<evidence type="ECO:0000256" key="6">
    <source>
        <dbReference type="ARBA" id="ARBA00023136"/>
    </source>
</evidence>
<dbReference type="AlphaFoldDB" id="A0A6P5RHH8"/>
<evidence type="ECO:0000256" key="3">
    <source>
        <dbReference type="ARBA" id="ARBA00022692"/>
    </source>
</evidence>
<protein>
    <submittedName>
        <fullName evidence="10">Rust resistance kinase Lr10-like</fullName>
    </submittedName>
</protein>
<evidence type="ECO:0000259" key="8">
    <source>
        <dbReference type="PROSITE" id="PS50011"/>
    </source>
</evidence>
<dbReference type="SUPFAM" id="SSF56112">
    <property type="entry name" value="Protein kinase-like (PK-like)"/>
    <property type="match status" value="1"/>
</dbReference>
<keyword evidence="2" id="KW-0808">Transferase</keyword>
<dbReference type="InterPro" id="IPR045874">
    <property type="entry name" value="LRK10/LRL21-25-like"/>
</dbReference>
<sequence>MAFSKVLGETQNTCKELKCGDKGPPIHFPFSLKDRQPDHCGYRGFAVSCNERHQSTVSMTLVWQRTVSMTTAMGTMGYIAPEVFSRNFGNVSYKSDVYSFGMLLLEMKREMTYESIWVKKKDGKIPNKLAIVGLWCIQWYPVNRPSMKAVIQMLEKGENLTMPPNPFASTGAAQTNASRPARNLKIQLEAIPELE</sequence>
<dbReference type="Gene3D" id="1.10.510.10">
    <property type="entry name" value="Transferase(Phosphotransferase) domain 1"/>
    <property type="match status" value="1"/>
</dbReference>
<dbReference type="GO" id="GO:0005524">
    <property type="term" value="F:ATP binding"/>
    <property type="evidence" value="ECO:0007669"/>
    <property type="project" value="InterPro"/>
</dbReference>
<dbReference type="GO" id="GO:0016020">
    <property type="term" value="C:membrane"/>
    <property type="evidence" value="ECO:0007669"/>
    <property type="project" value="UniProtKB-SubCell"/>
</dbReference>
<keyword evidence="9" id="KW-1185">Reference proteome</keyword>
<dbReference type="PROSITE" id="PS50011">
    <property type="entry name" value="PROTEIN_KINASE_DOM"/>
    <property type="match status" value="1"/>
</dbReference>
<dbReference type="Proteomes" id="UP000515124">
    <property type="component" value="Unplaced"/>
</dbReference>
<proteinExistence type="predicted"/>
<feature type="domain" description="Protein kinase" evidence="8">
    <location>
        <begin position="1"/>
        <end position="195"/>
    </location>
</feature>
<dbReference type="KEGG" id="pavi:110744611"/>
<dbReference type="GeneID" id="110744611"/>
<accession>A0A6P5RHH8</accession>
<reference evidence="10" key="1">
    <citation type="submission" date="2025-08" db="UniProtKB">
        <authorList>
            <consortium name="RefSeq"/>
        </authorList>
    </citation>
    <scope>IDENTIFICATION</scope>
</reference>
<dbReference type="RefSeq" id="XP_021800291.1">
    <property type="nucleotide sequence ID" value="XM_021944599.1"/>
</dbReference>
<evidence type="ECO:0000256" key="5">
    <source>
        <dbReference type="ARBA" id="ARBA00022989"/>
    </source>
</evidence>
<keyword evidence="5" id="KW-1133">Transmembrane helix</keyword>
<evidence type="ECO:0000313" key="10">
    <source>
        <dbReference type="RefSeq" id="XP_021800291.1"/>
    </source>
</evidence>
<dbReference type="InterPro" id="IPR025287">
    <property type="entry name" value="WAK_GUB"/>
</dbReference>
<dbReference type="Pfam" id="PF13947">
    <property type="entry name" value="GUB_WAK_bind"/>
    <property type="match status" value="1"/>
</dbReference>
<comment type="subcellular location">
    <subcellularLocation>
        <location evidence="1">Membrane</location>
        <topology evidence="1">Single-pass type I membrane protein</topology>
    </subcellularLocation>
</comment>